<feature type="compositionally biased region" description="Basic and acidic residues" evidence="1">
    <location>
        <begin position="153"/>
        <end position="164"/>
    </location>
</feature>
<dbReference type="Gramene" id="OB12G22600.1">
    <property type="protein sequence ID" value="OB12G22600.1"/>
    <property type="gene ID" value="OB12G22600"/>
</dbReference>
<sequence length="207" mass="22613">MGSSSKVVRPEEVLDSLKNDGTIDALRMKIIAQLKANLGMRVTTPRFSGGNLPEDMKNNTMMMVEQSKVLNTPGAEKKTKRELFDALRQELENPVLEKASREVWDLILDTDGLGKEIPDTVEKVFSRLSGIDMMPPPPSASLLSHQDREINNIPVDGEKSKELDTPETSSSSRKRRYADTITKGAGGAGTRPNGGVTSQLDGSEESN</sequence>
<dbReference type="PANTHER" id="PTHR34356">
    <property type="entry name" value="ANTIGENIC HEAT-STABLE PROTEIN"/>
    <property type="match status" value="1"/>
</dbReference>
<accession>J3NE52</accession>
<organism evidence="2">
    <name type="scientific">Oryza brachyantha</name>
    <name type="common">malo sina</name>
    <dbReference type="NCBI Taxonomy" id="4533"/>
    <lineage>
        <taxon>Eukaryota</taxon>
        <taxon>Viridiplantae</taxon>
        <taxon>Streptophyta</taxon>
        <taxon>Embryophyta</taxon>
        <taxon>Tracheophyta</taxon>
        <taxon>Spermatophyta</taxon>
        <taxon>Magnoliopsida</taxon>
        <taxon>Liliopsida</taxon>
        <taxon>Poales</taxon>
        <taxon>Poaceae</taxon>
        <taxon>BOP clade</taxon>
        <taxon>Oryzoideae</taxon>
        <taxon>Oryzeae</taxon>
        <taxon>Oryzinae</taxon>
        <taxon>Oryza</taxon>
    </lineage>
</organism>
<evidence type="ECO:0000313" key="2">
    <source>
        <dbReference type="EnsemblPlants" id="OB12G22600.1"/>
    </source>
</evidence>
<dbReference type="EnsemblPlants" id="OB12G22600.1">
    <property type="protein sequence ID" value="OB12G22600.1"/>
    <property type="gene ID" value="OB12G22600"/>
</dbReference>
<dbReference type="STRING" id="4533.J3NE52"/>
<dbReference type="eggNOG" id="ENOG502RXU8">
    <property type="taxonomic scope" value="Eukaryota"/>
</dbReference>
<proteinExistence type="predicted"/>
<feature type="region of interest" description="Disordered" evidence="1">
    <location>
        <begin position="153"/>
        <end position="207"/>
    </location>
</feature>
<dbReference type="PANTHER" id="PTHR34356:SF1">
    <property type="entry name" value="ANTIGENIC HEAT-STABLE PROTEIN"/>
    <property type="match status" value="1"/>
</dbReference>
<dbReference type="AlphaFoldDB" id="J3NE52"/>
<evidence type="ECO:0000313" key="3">
    <source>
        <dbReference type="Proteomes" id="UP000006038"/>
    </source>
</evidence>
<reference evidence="2" key="2">
    <citation type="submission" date="2013-04" db="UniProtKB">
        <authorList>
            <consortium name="EnsemblPlants"/>
        </authorList>
    </citation>
    <scope>IDENTIFICATION</scope>
</reference>
<evidence type="ECO:0000256" key="1">
    <source>
        <dbReference type="SAM" id="MobiDB-lite"/>
    </source>
</evidence>
<protein>
    <submittedName>
        <fullName evidence="2">Uncharacterized protein</fullName>
    </submittedName>
</protein>
<reference evidence="2" key="1">
    <citation type="journal article" date="2013" name="Nat. Commun.">
        <title>Whole-genome sequencing of Oryza brachyantha reveals mechanisms underlying Oryza genome evolution.</title>
        <authorList>
            <person name="Chen J."/>
            <person name="Huang Q."/>
            <person name="Gao D."/>
            <person name="Wang J."/>
            <person name="Lang Y."/>
            <person name="Liu T."/>
            <person name="Li B."/>
            <person name="Bai Z."/>
            <person name="Luis Goicoechea J."/>
            <person name="Liang C."/>
            <person name="Chen C."/>
            <person name="Zhang W."/>
            <person name="Sun S."/>
            <person name="Liao Y."/>
            <person name="Zhang X."/>
            <person name="Yang L."/>
            <person name="Song C."/>
            <person name="Wang M."/>
            <person name="Shi J."/>
            <person name="Liu G."/>
            <person name="Liu J."/>
            <person name="Zhou H."/>
            <person name="Zhou W."/>
            <person name="Yu Q."/>
            <person name="An N."/>
            <person name="Chen Y."/>
            <person name="Cai Q."/>
            <person name="Wang B."/>
            <person name="Liu B."/>
            <person name="Min J."/>
            <person name="Huang Y."/>
            <person name="Wu H."/>
            <person name="Li Z."/>
            <person name="Zhang Y."/>
            <person name="Yin Y."/>
            <person name="Song W."/>
            <person name="Jiang J."/>
            <person name="Jackson S.A."/>
            <person name="Wing R.A."/>
            <person name="Wang J."/>
            <person name="Chen M."/>
        </authorList>
    </citation>
    <scope>NUCLEOTIDE SEQUENCE [LARGE SCALE GENOMIC DNA]</scope>
    <source>
        <strain evidence="2">cv. IRGC 101232</strain>
    </source>
</reference>
<keyword evidence="3" id="KW-1185">Reference proteome</keyword>
<name>J3NE52_ORYBR</name>
<dbReference type="Proteomes" id="UP000006038">
    <property type="component" value="Chromosome 12"/>
</dbReference>
<dbReference type="HOGENOM" id="CLU_121676_0_0_1"/>
<dbReference type="OMA" id="EWANENK"/>